<keyword evidence="4" id="KW-1185">Reference proteome</keyword>
<comment type="function">
    <text evidence="2">Antitoxin component of a type II toxin-antitoxin (TA) system.</text>
</comment>
<dbReference type="EMBL" id="WMBA01000083">
    <property type="protein sequence ID" value="MTD58981.1"/>
    <property type="molecule type" value="Genomic_DNA"/>
</dbReference>
<dbReference type="PANTHER" id="PTHR35377:SF5">
    <property type="entry name" value="ANTITOXIN VAPB46"/>
    <property type="match status" value="1"/>
</dbReference>
<name>A0A6N7ZB42_9PSEU</name>
<dbReference type="SUPFAM" id="SSF143120">
    <property type="entry name" value="YefM-like"/>
    <property type="match status" value="1"/>
</dbReference>
<dbReference type="OrthoDB" id="557859at2"/>
<organism evidence="3 4">
    <name type="scientific">Amycolatopsis pithecellobii</name>
    <dbReference type="NCBI Taxonomy" id="664692"/>
    <lineage>
        <taxon>Bacteria</taxon>
        <taxon>Bacillati</taxon>
        <taxon>Actinomycetota</taxon>
        <taxon>Actinomycetes</taxon>
        <taxon>Pseudonocardiales</taxon>
        <taxon>Pseudonocardiaceae</taxon>
        <taxon>Amycolatopsis</taxon>
    </lineage>
</organism>
<reference evidence="3 4" key="1">
    <citation type="submission" date="2019-11" db="EMBL/GenBank/DDBJ databases">
        <title>Draft genome of Amycolatopsis RM579.</title>
        <authorList>
            <person name="Duangmal K."/>
            <person name="Mingma R."/>
        </authorList>
    </citation>
    <scope>NUCLEOTIDE SEQUENCE [LARGE SCALE GENOMIC DNA]</scope>
    <source>
        <strain evidence="3 4">RM579</strain>
    </source>
</reference>
<dbReference type="InterPro" id="IPR006442">
    <property type="entry name" value="Antitoxin_Phd/YefM"/>
</dbReference>
<evidence type="ECO:0000256" key="1">
    <source>
        <dbReference type="ARBA" id="ARBA00009981"/>
    </source>
</evidence>
<dbReference type="Proteomes" id="UP000440096">
    <property type="component" value="Unassembled WGS sequence"/>
</dbReference>
<dbReference type="InterPro" id="IPR051416">
    <property type="entry name" value="phD-YefM_TA_antitoxins"/>
</dbReference>
<dbReference type="RefSeq" id="WP_154761048.1">
    <property type="nucleotide sequence ID" value="NZ_WMBA01000083.1"/>
</dbReference>
<accession>A0A6N7ZB42</accession>
<comment type="caution">
    <text evidence="3">The sequence shown here is derived from an EMBL/GenBank/DDBJ whole genome shotgun (WGS) entry which is preliminary data.</text>
</comment>
<dbReference type="AlphaFoldDB" id="A0A6N7ZB42"/>
<comment type="similarity">
    <text evidence="1 2">Belongs to the phD/YefM antitoxin family.</text>
</comment>
<dbReference type="Gene3D" id="3.40.1620.10">
    <property type="entry name" value="YefM-like domain"/>
    <property type="match status" value="1"/>
</dbReference>
<dbReference type="GO" id="GO:0097351">
    <property type="term" value="F:toxin sequestering activity"/>
    <property type="evidence" value="ECO:0007669"/>
    <property type="project" value="TreeGrafter"/>
</dbReference>
<evidence type="ECO:0000313" key="3">
    <source>
        <dbReference type="EMBL" id="MTD58981.1"/>
    </source>
</evidence>
<protein>
    <recommendedName>
        <fullName evidence="2">Antitoxin</fullName>
    </recommendedName>
</protein>
<dbReference type="Pfam" id="PF02604">
    <property type="entry name" value="PhdYeFM_antitox"/>
    <property type="match status" value="1"/>
</dbReference>
<evidence type="ECO:0000256" key="2">
    <source>
        <dbReference type="RuleBase" id="RU362080"/>
    </source>
</evidence>
<dbReference type="NCBIfam" id="TIGR01552">
    <property type="entry name" value="phd_fam"/>
    <property type="match status" value="1"/>
</dbReference>
<proteinExistence type="inferred from homology"/>
<dbReference type="InterPro" id="IPR036165">
    <property type="entry name" value="YefM-like_sf"/>
</dbReference>
<sequence>MTAISVRELSYNPSAVLSRVEKGETIDVTRHGHVIAVLIPPPRKQSRFDELVAQGAIRPAERGLTTSDLDQYTRIEVPDDVDPLAILLEMREHER</sequence>
<evidence type="ECO:0000313" key="4">
    <source>
        <dbReference type="Proteomes" id="UP000440096"/>
    </source>
</evidence>
<gene>
    <name evidence="3" type="ORF">GKO32_34100</name>
</gene>
<dbReference type="PANTHER" id="PTHR35377">
    <property type="entry name" value="ANTITOXIN VAPB49-RELATED-RELATED"/>
    <property type="match status" value="1"/>
</dbReference>